<feature type="compositionally biased region" description="Basic and acidic residues" evidence="1">
    <location>
        <begin position="232"/>
        <end position="328"/>
    </location>
</feature>
<comment type="caution">
    <text evidence="3">The sequence shown here is derived from an EMBL/GenBank/DDBJ whole genome shotgun (WGS) entry which is preliminary data.</text>
</comment>
<reference evidence="4" key="1">
    <citation type="submission" date="2015-07" db="EMBL/GenBank/DDBJ databases">
        <title>Whole genome sequence of an Ensifer adhaerens strain isolated from a cave pool in the Wind Cave National Park.</title>
        <authorList>
            <person name="Eng W.W.H."/>
            <person name="Gan H.M."/>
            <person name="Barton H.A."/>
            <person name="Savka M.A."/>
        </authorList>
    </citation>
    <scope>NUCLEOTIDE SEQUENCE [LARGE SCALE GENOMIC DNA]</scope>
    <source>
        <strain evidence="4">SD006</strain>
    </source>
</reference>
<protein>
    <recommendedName>
        <fullName evidence="2">FecR protein domain-containing protein</fullName>
    </recommendedName>
</protein>
<dbReference type="Pfam" id="PF04773">
    <property type="entry name" value="FecR"/>
    <property type="match status" value="1"/>
</dbReference>
<sequence length="328" mass="35047">MLLCPASSFAAEPVGQAVSIRTEVAGARGPLAVRDPVYRDERIRTSKSGLGQFVFQDGTKLAVGWGSSVVIDQFVYDGSKSVKKLTIMAAKGTFRWVSGKSKHSAYEIVTPAGTIGVRGTAFDFYVGRDGTTAVVLLNGAASFCGAGGCRQLTRRCDCVVATPGGGVSQAARVSQRTLRSLGNAQALPFLSGGQRLSGTIGAVGAGCGLQAAVREDVERPPAQIVPEQAPIVREEPKPEKPRPEKPHHEKPHHDKPDRDKPDRDKGHGHHDRDHDDHDDDHDASGGDNGHDGDNGDGGDRSDRDHGNGNNDRHDGRDRDRSDRDNDDD</sequence>
<feature type="region of interest" description="Disordered" evidence="1">
    <location>
        <begin position="218"/>
        <end position="328"/>
    </location>
</feature>
<dbReference type="Proteomes" id="UP000037425">
    <property type="component" value="Unassembled WGS sequence"/>
</dbReference>
<evidence type="ECO:0000313" key="4">
    <source>
        <dbReference type="Proteomes" id="UP000037425"/>
    </source>
</evidence>
<dbReference type="PATRIC" id="fig|106592.7.peg.4023"/>
<dbReference type="InterPro" id="IPR006860">
    <property type="entry name" value="FecR"/>
</dbReference>
<evidence type="ECO:0000256" key="1">
    <source>
        <dbReference type="SAM" id="MobiDB-lite"/>
    </source>
</evidence>
<evidence type="ECO:0000259" key="2">
    <source>
        <dbReference type="Pfam" id="PF04773"/>
    </source>
</evidence>
<gene>
    <name evidence="3" type="ORF">AC244_26235</name>
</gene>
<dbReference type="EMBL" id="LGAP01000025">
    <property type="protein sequence ID" value="KOF14602.1"/>
    <property type="molecule type" value="Genomic_DNA"/>
</dbReference>
<feature type="domain" description="FecR protein" evidence="2">
    <location>
        <begin position="42"/>
        <end position="141"/>
    </location>
</feature>
<evidence type="ECO:0000313" key="3">
    <source>
        <dbReference type="EMBL" id="KOF14602.1"/>
    </source>
</evidence>
<organism evidence="3 4">
    <name type="scientific">Ensifer adhaerens</name>
    <name type="common">Sinorhizobium morelense</name>
    <dbReference type="NCBI Taxonomy" id="106592"/>
    <lineage>
        <taxon>Bacteria</taxon>
        <taxon>Pseudomonadati</taxon>
        <taxon>Pseudomonadota</taxon>
        <taxon>Alphaproteobacteria</taxon>
        <taxon>Hyphomicrobiales</taxon>
        <taxon>Rhizobiaceae</taxon>
        <taxon>Sinorhizobium/Ensifer group</taxon>
        <taxon>Ensifer</taxon>
    </lineage>
</organism>
<dbReference type="Gene3D" id="2.60.120.1440">
    <property type="match status" value="1"/>
</dbReference>
<name>A0A0L8BIW7_ENSAD</name>
<accession>A0A0L8BIW7</accession>
<proteinExistence type="predicted"/>
<dbReference type="AlphaFoldDB" id="A0A0L8BIW7"/>